<evidence type="ECO:0000256" key="1">
    <source>
        <dbReference type="ARBA" id="ARBA00010641"/>
    </source>
</evidence>
<keyword evidence="5" id="KW-0804">Transcription</keyword>
<feature type="domain" description="RNA polymerase sigma-70 region 2" evidence="6">
    <location>
        <begin position="1"/>
        <end position="66"/>
    </location>
</feature>
<keyword evidence="3" id="KW-0731">Sigma factor</keyword>
<dbReference type="NCBIfam" id="TIGR02937">
    <property type="entry name" value="sigma70-ECF"/>
    <property type="match status" value="1"/>
</dbReference>
<dbReference type="Pfam" id="PF08281">
    <property type="entry name" value="Sigma70_r4_2"/>
    <property type="match status" value="1"/>
</dbReference>
<gene>
    <name evidence="8" type="ORF">GFC01_12180</name>
</gene>
<dbReference type="SUPFAM" id="SSF88946">
    <property type="entry name" value="Sigma2 domain of RNA polymerase sigma factors"/>
    <property type="match status" value="1"/>
</dbReference>
<dbReference type="InterPro" id="IPR007627">
    <property type="entry name" value="RNA_pol_sigma70_r2"/>
</dbReference>
<evidence type="ECO:0000256" key="4">
    <source>
        <dbReference type="ARBA" id="ARBA00023125"/>
    </source>
</evidence>
<evidence type="ECO:0000259" key="7">
    <source>
        <dbReference type="Pfam" id="PF08281"/>
    </source>
</evidence>
<dbReference type="Pfam" id="PF04542">
    <property type="entry name" value="Sigma70_r2"/>
    <property type="match status" value="1"/>
</dbReference>
<evidence type="ECO:0000256" key="3">
    <source>
        <dbReference type="ARBA" id="ARBA00023082"/>
    </source>
</evidence>
<accession>A0A6N7ISF3</accession>
<dbReference type="OrthoDB" id="9789355at2"/>
<comment type="caution">
    <text evidence="8">The sequence shown here is derived from an EMBL/GenBank/DDBJ whole genome shotgun (WGS) entry which is preliminary data.</text>
</comment>
<keyword evidence="9" id="KW-1185">Reference proteome</keyword>
<dbReference type="InterPro" id="IPR014284">
    <property type="entry name" value="RNA_pol_sigma-70_dom"/>
</dbReference>
<dbReference type="Gene3D" id="1.10.10.10">
    <property type="entry name" value="Winged helix-like DNA-binding domain superfamily/Winged helix DNA-binding domain"/>
    <property type="match status" value="1"/>
</dbReference>
<dbReference type="InterPro" id="IPR039425">
    <property type="entry name" value="RNA_pol_sigma-70-like"/>
</dbReference>
<proteinExistence type="inferred from homology"/>
<name>A0A6N7ISF3_9FIRM</name>
<evidence type="ECO:0000256" key="5">
    <source>
        <dbReference type="ARBA" id="ARBA00023163"/>
    </source>
</evidence>
<keyword evidence="4" id="KW-0238">DNA-binding</keyword>
<dbReference type="EMBL" id="WHYR01000035">
    <property type="protein sequence ID" value="MQL53004.1"/>
    <property type="molecule type" value="Genomic_DNA"/>
</dbReference>
<feature type="domain" description="RNA polymerase sigma factor 70 region 4 type 2" evidence="7">
    <location>
        <begin position="95"/>
        <end position="145"/>
    </location>
</feature>
<sequence>MFQSYYPLVYRRLHYLLGERTAAEDLTQETFLKLYRQPPRDKENPGGWLLRVAANLAYNFLRGEERRRRREENQVREATGVVPLEEIIIRNQEARQVHHCLDQLPPRDRLCLLLKNVGYSYAEIAAVLQVDRNAVGAILSRARRRFAALYSQYEGRDDHVSGRGRSTGVS</sequence>
<evidence type="ECO:0000256" key="2">
    <source>
        <dbReference type="ARBA" id="ARBA00023015"/>
    </source>
</evidence>
<evidence type="ECO:0000259" key="6">
    <source>
        <dbReference type="Pfam" id="PF04542"/>
    </source>
</evidence>
<dbReference type="AlphaFoldDB" id="A0A6N7ISF3"/>
<dbReference type="CDD" id="cd06171">
    <property type="entry name" value="Sigma70_r4"/>
    <property type="match status" value="1"/>
</dbReference>
<dbReference type="Gene3D" id="1.10.1740.10">
    <property type="match status" value="1"/>
</dbReference>
<dbReference type="InterPro" id="IPR036388">
    <property type="entry name" value="WH-like_DNA-bd_sf"/>
</dbReference>
<reference evidence="8 9" key="1">
    <citation type="submission" date="2019-10" db="EMBL/GenBank/DDBJ databases">
        <title>Comparative genomics of sulfur disproportionating microorganisms.</title>
        <authorList>
            <person name="Ward L.M."/>
            <person name="Bertran E."/>
            <person name="Johnston D."/>
        </authorList>
    </citation>
    <scope>NUCLEOTIDE SEQUENCE [LARGE SCALE GENOMIC DNA]</scope>
    <source>
        <strain evidence="8 9">DSM 14055</strain>
    </source>
</reference>
<dbReference type="PANTHER" id="PTHR43133:SF8">
    <property type="entry name" value="RNA POLYMERASE SIGMA FACTOR HI_1459-RELATED"/>
    <property type="match status" value="1"/>
</dbReference>
<dbReference type="InterPro" id="IPR013249">
    <property type="entry name" value="RNA_pol_sigma70_r4_t2"/>
</dbReference>
<dbReference type="GO" id="GO:0003677">
    <property type="term" value="F:DNA binding"/>
    <property type="evidence" value="ECO:0007669"/>
    <property type="project" value="UniProtKB-KW"/>
</dbReference>
<evidence type="ECO:0000313" key="8">
    <source>
        <dbReference type="EMBL" id="MQL53004.1"/>
    </source>
</evidence>
<dbReference type="PANTHER" id="PTHR43133">
    <property type="entry name" value="RNA POLYMERASE ECF-TYPE SIGMA FACTO"/>
    <property type="match status" value="1"/>
</dbReference>
<dbReference type="GO" id="GO:0006352">
    <property type="term" value="P:DNA-templated transcription initiation"/>
    <property type="evidence" value="ECO:0007669"/>
    <property type="project" value="InterPro"/>
</dbReference>
<evidence type="ECO:0000313" key="9">
    <source>
        <dbReference type="Proteomes" id="UP000441717"/>
    </source>
</evidence>
<dbReference type="Proteomes" id="UP000441717">
    <property type="component" value="Unassembled WGS sequence"/>
</dbReference>
<protein>
    <submittedName>
        <fullName evidence="8">Sigma-70 family RNA polymerase sigma factor</fullName>
    </submittedName>
</protein>
<comment type="similarity">
    <text evidence="1">Belongs to the sigma-70 factor family. ECF subfamily.</text>
</comment>
<dbReference type="SUPFAM" id="SSF88659">
    <property type="entry name" value="Sigma3 and sigma4 domains of RNA polymerase sigma factors"/>
    <property type="match status" value="1"/>
</dbReference>
<dbReference type="InterPro" id="IPR013325">
    <property type="entry name" value="RNA_pol_sigma_r2"/>
</dbReference>
<dbReference type="GO" id="GO:0016987">
    <property type="term" value="F:sigma factor activity"/>
    <property type="evidence" value="ECO:0007669"/>
    <property type="project" value="UniProtKB-KW"/>
</dbReference>
<dbReference type="InterPro" id="IPR013324">
    <property type="entry name" value="RNA_pol_sigma_r3/r4-like"/>
</dbReference>
<keyword evidence="2" id="KW-0805">Transcription regulation</keyword>
<organism evidence="8 9">
    <name type="scientific">Desulfofundulus thermobenzoicus</name>
    <dbReference type="NCBI Taxonomy" id="29376"/>
    <lineage>
        <taxon>Bacteria</taxon>
        <taxon>Bacillati</taxon>
        <taxon>Bacillota</taxon>
        <taxon>Clostridia</taxon>
        <taxon>Eubacteriales</taxon>
        <taxon>Peptococcaceae</taxon>
        <taxon>Desulfofundulus</taxon>
    </lineage>
</organism>